<dbReference type="EMBL" id="CAJVPM010044324">
    <property type="protein sequence ID" value="CAG8713848.1"/>
    <property type="molecule type" value="Genomic_DNA"/>
</dbReference>
<organism evidence="1 2">
    <name type="scientific">Scutellospora calospora</name>
    <dbReference type="NCBI Taxonomy" id="85575"/>
    <lineage>
        <taxon>Eukaryota</taxon>
        <taxon>Fungi</taxon>
        <taxon>Fungi incertae sedis</taxon>
        <taxon>Mucoromycota</taxon>
        <taxon>Glomeromycotina</taxon>
        <taxon>Glomeromycetes</taxon>
        <taxon>Diversisporales</taxon>
        <taxon>Gigasporaceae</taxon>
        <taxon>Scutellospora</taxon>
    </lineage>
</organism>
<feature type="non-terminal residue" evidence="1">
    <location>
        <position position="1"/>
    </location>
</feature>
<proteinExistence type="predicted"/>
<keyword evidence="2" id="KW-1185">Reference proteome</keyword>
<sequence length="87" mass="10308">VVKNLPPTILHKIIKEMDSVDSLQNISVQQKLELTVEIVRVKQLLKDQKNEIKIWKDNYNQLLNEIKNKQNTMLKESLNDIWNNNLK</sequence>
<comment type="caution">
    <text evidence="1">The sequence shown here is derived from an EMBL/GenBank/DDBJ whole genome shotgun (WGS) entry which is preliminary data.</text>
</comment>
<gene>
    <name evidence="1" type="ORF">SCALOS_LOCUS10979</name>
</gene>
<evidence type="ECO:0000313" key="2">
    <source>
        <dbReference type="Proteomes" id="UP000789860"/>
    </source>
</evidence>
<reference evidence="1" key="1">
    <citation type="submission" date="2021-06" db="EMBL/GenBank/DDBJ databases">
        <authorList>
            <person name="Kallberg Y."/>
            <person name="Tangrot J."/>
            <person name="Rosling A."/>
        </authorList>
    </citation>
    <scope>NUCLEOTIDE SEQUENCE</scope>
    <source>
        <strain evidence="1">AU212A</strain>
    </source>
</reference>
<name>A0ACA9PRW2_9GLOM</name>
<dbReference type="Proteomes" id="UP000789860">
    <property type="component" value="Unassembled WGS sequence"/>
</dbReference>
<protein>
    <submittedName>
        <fullName evidence="1">5726_t:CDS:1</fullName>
    </submittedName>
</protein>
<accession>A0ACA9PRW2</accession>
<evidence type="ECO:0000313" key="1">
    <source>
        <dbReference type="EMBL" id="CAG8713848.1"/>
    </source>
</evidence>